<reference evidence="5 6" key="1">
    <citation type="submission" date="2021-11" db="EMBL/GenBank/DDBJ databases">
        <title>Whole genome of Geoglobus acetivorans.</title>
        <authorList>
            <person name="Liu D."/>
        </authorList>
    </citation>
    <scope>NUCLEOTIDE SEQUENCE [LARGE SCALE GENOMIC DNA]</scope>
    <source>
        <strain evidence="5 6">SBH6</strain>
    </source>
</reference>
<dbReference type="CDD" id="cd16442">
    <property type="entry name" value="BPL"/>
    <property type="match status" value="1"/>
</dbReference>
<evidence type="ECO:0000256" key="1">
    <source>
        <dbReference type="ARBA" id="ARBA00022598"/>
    </source>
</evidence>
<keyword evidence="1 5" id="KW-0436">Ligase</keyword>
<dbReference type="PANTHER" id="PTHR12835:SF5">
    <property type="entry name" value="BIOTIN--PROTEIN LIGASE"/>
    <property type="match status" value="1"/>
</dbReference>
<dbReference type="GeneID" id="90448382"/>
<dbReference type="PANTHER" id="PTHR12835">
    <property type="entry name" value="BIOTIN PROTEIN LIGASE"/>
    <property type="match status" value="1"/>
</dbReference>
<sequence length="307" mass="34639">MKIELNDRRLVIFTQLEKGASGEELAKKFGVSRTSVWKFVQKLEEAGYVLERRPKYRIVSKPDPSPFDMALALKKIPGLQNFYYFREVDSTNRFAKEVENSAVFAETQSAGRGRIGRKWESQRGGLYVSFSLNISIPVNEIPKLTLLAGVAVAKTLEDYEARIKWPNDVLINDKKVSGILSEFVGEELSARVIMGIGINVKNKIPGHLRDKAISLKEIDESVSITDIFVRLCTNLSELMKRYPSEWKSILGEWKRLSSTIGKHVVIEAGGRKYRGMAIDIDLDGGLIVRTEHGNEKIISGECFYTSY</sequence>
<dbReference type="EC" id="6.3.4.15" evidence="5"/>
<dbReference type="InterPro" id="IPR004143">
    <property type="entry name" value="BPL_LPL_catalytic"/>
</dbReference>
<dbReference type="InterPro" id="IPR011991">
    <property type="entry name" value="ArsR-like_HTH"/>
</dbReference>
<keyword evidence="6" id="KW-1185">Reference proteome</keyword>
<organism evidence="5 6">
    <name type="scientific">Geoglobus acetivorans</name>
    <dbReference type="NCBI Taxonomy" id="565033"/>
    <lineage>
        <taxon>Archaea</taxon>
        <taxon>Methanobacteriati</taxon>
        <taxon>Methanobacteriota</taxon>
        <taxon>Archaeoglobi</taxon>
        <taxon>Archaeoglobales</taxon>
        <taxon>Archaeoglobaceae</taxon>
        <taxon>Geoglobus</taxon>
    </lineage>
</organism>
<dbReference type="GO" id="GO:0004077">
    <property type="term" value="F:biotin--[biotin carboxyl-carrier protein] ligase activity"/>
    <property type="evidence" value="ECO:0007669"/>
    <property type="project" value="UniProtKB-EC"/>
</dbReference>
<accession>A0ABZ3H660</accession>
<dbReference type="SUPFAM" id="SSF46785">
    <property type="entry name" value="Winged helix' DNA-binding domain"/>
    <property type="match status" value="1"/>
</dbReference>
<dbReference type="Pfam" id="PF02237">
    <property type="entry name" value="BPL_C"/>
    <property type="match status" value="1"/>
</dbReference>
<evidence type="ECO:0000259" key="4">
    <source>
        <dbReference type="PROSITE" id="PS51733"/>
    </source>
</evidence>
<dbReference type="Pfam" id="PF03099">
    <property type="entry name" value="BPL_LplA_LipB"/>
    <property type="match status" value="1"/>
</dbReference>
<gene>
    <name evidence="5" type="ORF">LPQ35_01815</name>
</gene>
<dbReference type="HAMAP" id="MF_00978">
    <property type="entry name" value="Bifunct_BirA"/>
    <property type="match status" value="1"/>
</dbReference>
<dbReference type="CDD" id="cd00090">
    <property type="entry name" value="HTH_ARSR"/>
    <property type="match status" value="1"/>
</dbReference>
<dbReference type="InterPro" id="IPR003142">
    <property type="entry name" value="BPL_C"/>
</dbReference>
<keyword evidence="3" id="KW-0067">ATP-binding</keyword>
<dbReference type="RefSeq" id="WP_193806403.1">
    <property type="nucleotide sequence ID" value="NZ_CP087714.1"/>
</dbReference>
<dbReference type="SUPFAM" id="SSF55681">
    <property type="entry name" value="Class II aaRS and biotin synthetases"/>
    <property type="match status" value="1"/>
</dbReference>
<dbReference type="NCBIfam" id="TIGR00121">
    <property type="entry name" value="birA_ligase"/>
    <property type="match status" value="1"/>
</dbReference>
<dbReference type="InterPro" id="IPR030855">
    <property type="entry name" value="Bifunct_BirA"/>
</dbReference>
<dbReference type="Gene3D" id="3.30.930.10">
    <property type="entry name" value="Bira Bifunctional Protein, Domain 2"/>
    <property type="match status" value="1"/>
</dbReference>
<name>A0ABZ3H660_GEOAI</name>
<dbReference type="InterPro" id="IPR036390">
    <property type="entry name" value="WH_DNA-bd_sf"/>
</dbReference>
<dbReference type="InterPro" id="IPR045864">
    <property type="entry name" value="aa-tRNA-synth_II/BPL/LPL"/>
</dbReference>
<dbReference type="InterPro" id="IPR008988">
    <property type="entry name" value="Transcriptional_repressor_C"/>
</dbReference>
<dbReference type="Gene3D" id="2.30.30.100">
    <property type="match status" value="1"/>
</dbReference>
<dbReference type="Proteomes" id="UP001492541">
    <property type="component" value="Chromosome"/>
</dbReference>
<keyword evidence="2" id="KW-0547">Nucleotide-binding</keyword>
<dbReference type="SUPFAM" id="SSF50037">
    <property type="entry name" value="C-terminal domain of transcriptional repressors"/>
    <property type="match status" value="1"/>
</dbReference>
<dbReference type="Pfam" id="PF08279">
    <property type="entry name" value="HTH_11"/>
    <property type="match status" value="1"/>
</dbReference>
<feature type="domain" description="BPL/LPL catalytic" evidence="4">
    <location>
        <begin position="65"/>
        <end position="243"/>
    </location>
</feature>
<dbReference type="Gene3D" id="1.10.10.10">
    <property type="entry name" value="Winged helix-like DNA-binding domain superfamily/Winged helix DNA-binding domain"/>
    <property type="match status" value="1"/>
</dbReference>
<dbReference type="InterPro" id="IPR013196">
    <property type="entry name" value="HTH_11"/>
</dbReference>
<protein>
    <submittedName>
        <fullName evidence="5">Biotin--[acetyl-CoA-carboxylase] ligase</fullName>
        <ecNumber evidence="5">6.3.4.15</ecNumber>
    </submittedName>
</protein>
<proteinExistence type="inferred from homology"/>
<evidence type="ECO:0000313" key="5">
    <source>
        <dbReference type="EMBL" id="XAT64129.1"/>
    </source>
</evidence>
<dbReference type="PROSITE" id="PS51733">
    <property type="entry name" value="BPL_LPL_CATALYTIC"/>
    <property type="match status" value="1"/>
</dbReference>
<evidence type="ECO:0000256" key="3">
    <source>
        <dbReference type="ARBA" id="ARBA00022840"/>
    </source>
</evidence>
<evidence type="ECO:0000313" key="6">
    <source>
        <dbReference type="Proteomes" id="UP001492541"/>
    </source>
</evidence>
<dbReference type="InterPro" id="IPR036388">
    <property type="entry name" value="WH-like_DNA-bd_sf"/>
</dbReference>
<dbReference type="InterPro" id="IPR004408">
    <property type="entry name" value="Biotin_CoA_COase_ligase"/>
</dbReference>
<evidence type="ECO:0000256" key="2">
    <source>
        <dbReference type="ARBA" id="ARBA00022741"/>
    </source>
</evidence>
<dbReference type="EMBL" id="CP087714">
    <property type="protein sequence ID" value="XAT64129.1"/>
    <property type="molecule type" value="Genomic_DNA"/>
</dbReference>